<evidence type="ECO:0000256" key="2">
    <source>
        <dbReference type="SAM" id="Phobius"/>
    </source>
</evidence>
<feature type="region of interest" description="Disordered" evidence="1">
    <location>
        <begin position="93"/>
        <end position="117"/>
    </location>
</feature>
<name>A0A0G4E9Z8_VITBC</name>
<keyword evidence="2" id="KW-1133">Transmembrane helix</keyword>
<dbReference type="Pfam" id="PF25474">
    <property type="entry name" value="TPR_TmcB"/>
    <property type="match status" value="1"/>
</dbReference>
<dbReference type="InParanoid" id="A0A0G4E9Z8"/>
<evidence type="ECO:0000256" key="1">
    <source>
        <dbReference type="SAM" id="MobiDB-lite"/>
    </source>
</evidence>
<feature type="domain" description="TmcB/TmcC TPR repeats" evidence="3">
    <location>
        <begin position="1"/>
        <end position="89"/>
    </location>
</feature>
<dbReference type="AlphaFoldDB" id="A0A0G4E9Z8"/>
<organism evidence="4 5">
    <name type="scientific">Vitrella brassicaformis (strain CCMP3155)</name>
    <dbReference type="NCBI Taxonomy" id="1169540"/>
    <lineage>
        <taxon>Eukaryota</taxon>
        <taxon>Sar</taxon>
        <taxon>Alveolata</taxon>
        <taxon>Colpodellida</taxon>
        <taxon>Vitrellaceae</taxon>
        <taxon>Vitrella</taxon>
    </lineage>
</organism>
<gene>
    <name evidence="4" type="ORF">Vbra_6774</name>
</gene>
<dbReference type="Proteomes" id="UP000041254">
    <property type="component" value="Unassembled WGS sequence"/>
</dbReference>
<dbReference type="InterPro" id="IPR057352">
    <property type="entry name" value="TPR_TmcB/C"/>
</dbReference>
<feature type="region of interest" description="Disordered" evidence="1">
    <location>
        <begin position="552"/>
        <end position="580"/>
    </location>
</feature>
<feature type="transmembrane region" description="Helical" evidence="2">
    <location>
        <begin position="717"/>
        <end position="736"/>
    </location>
</feature>
<accession>A0A0G4E9Z8</accession>
<evidence type="ECO:0000259" key="3">
    <source>
        <dbReference type="Pfam" id="PF25474"/>
    </source>
</evidence>
<reference evidence="4 5" key="1">
    <citation type="submission" date="2014-11" db="EMBL/GenBank/DDBJ databases">
        <authorList>
            <person name="Zhu J."/>
            <person name="Qi W."/>
            <person name="Song R."/>
        </authorList>
    </citation>
    <scope>NUCLEOTIDE SEQUENCE [LARGE SCALE GENOMIC DNA]</scope>
</reference>
<proteinExistence type="predicted"/>
<feature type="transmembrane region" description="Helical" evidence="2">
    <location>
        <begin position="141"/>
        <end position="160"/>
    </location>
</feature>
<dbReference type="EMBL" id="CDMY01000040">
    <property type="protein sequence ID" value="CEL92036.1"/>
    <property type="molecule type" value="Genomic_DNA"/>
</dbReference>
<evidence type="ECO:0000313" key="4">
    <source>
        <dbReference type="EMBL" id="CEL92036.1"/>
    </source>
</evidence>
<keyword evidence="2" id="KW-0812">Transmembrane</keyword>
<sequence length="919" mass="103397">MQALKKMARFWRALATESKMANSKPSKARAMMLSEALAAVSSAHQAYVNLLRRFPKSKDALELFATFVRQLYNDDSRAELLMIQADADADDRSVAYSHNPSSLESPDPDGGFEIREGGSKKEENIGLIEITKKRRLKWAEVVAIIGLVVMIVIGVVTHFVQIGELQFTTEKLHDLQYNRILINNWYASCTHTRPRCVRKQDMFPALYTSSVLSLLQICNSVTVTHTWWRHLTEEFPLSAGTHVDVTQPLNVTEEEIRARIQRELGDIGRYVAEITDAANFIIDKAIREKMRDVEDFYRDGSADLSVVTFDDFGNKKIREKITYSGVVADYLLAVLRVMGEEAKDESIDLKDVLQNCLGKAGDGGQKIIEMELSHINDVVAHSETVILAMITCFLIFNLLIALVVLRMVQVGMSEFDLLGQSGLAINIAFSLTHRQKLRLRRRFARESRKGIDFEGIDIQAGESRRSSMLDRDYDSPAKQLAPPFKSALKSSERRSITAEEHFGAMKSPTSNDDFALTPDVSGEAVACGSVRVASPKGGGLLMHHEAVTFGSDNTADVSRSPPADTGMASADERLSGGGCENAEVPIRISNAHDREKVFDDNVGANASSMQPDVFLDLFAKPEDSHHPVASGETMFREPKEPRIAFEGGAGVAKYTSSLTKDLSPLSATCGGTRRSRSDTDMRLHQRWLLWRKYCCPREPPNICKWATTTLFGRLSRLLLIFWTLVLAYSIFTYSFMAAEMARVDNMTEEVMQATLGEYRFRHTQIASIHLVEPTLAPSWPEYFVEQLSLGAEQVTTLLYQKSKTSGEPIDRRFEARRRLLYYPGCLLLPPEGTCDNRTNPYPFSEKMEAGFYPALVAWFEEAERFFLNWVYGVGTPREYYEHPFYVEVNPYVRRLSSNSHYSFEEPGEAHKRPRLSCSA</sequence>
<evidence type="ECO:0000313" key="5">
    <source>
        <dbReference type="Proteomes" id="UP000041254"/>
    </source>
</evidence>
<protein>
    <recommendedName>
        <fullName evidence="3">TmcB/TmcC TPR repeats domain-containing protein</fullName>
    </recommendedName>
</protein>
<keyword evidence="2" id="KW-0472">Membrane</keyword>
<feature type="transmembrane region" description="Helical" evidence="2">
    <location>
        <begin position="385"/>
        <end position="405"/>
    </location>
</feature>
<keyword evidence="5" id="KW-1185">Reference proteome</keyword>
<dbReference type="VEuPathDB" id="CryptoDB:Vbra_6774"/>